<evidence type="ECO:0000313" key="1">
    <source>
        <dbReference type="EMBL" id="MDM8144455.1"/>
    </source>
</evidence>
<dbReference type="InterPro" id="IPR012334">
    <property type="entry name" value="Pectin_lyas_fold"/>
</dbReference>
<dbReference type="EMBL" id="JAUDCF010000001">
    <property type="protein sequence ID" value="MDM8144455.1"/>
    <property type="molecule type" value="Genomic_DNA"/>
</dbReference>
<dbReference type="InterPro" id="IPR011050">
    <property type="entry name" value="Pectin_lyase_fold/virulence"/>
</dbReference>
<dbReference type="SUPFAM" id="SSF51126">
    <property type="entry name" value="Pectin lyase-like"/>
    <property type="match status" value="7"/>
</dbReference>
<proteinExistence type="predicted"/>
<protein>
    <submittedName>
        <fullName evidence="1">Choice-of-anchor Q domain-containing protein</fullName>
    </submittedName>
</protein>
<dbReference type="Proteomes" id="UP001228403">
    <property type="component" value="Unassembled WGS sequence"/>
</dbReference>
<dbReference type="Gene3D" id="2.160.20.10">
    <property type="entry name" value="Single-stranded right-handed beta-helix, Pectin lyase-like"/>
    <property type="match status" value="6"/>
</dbReference>
<gene>
    <name evidence="1" type="ORF">QUW02_00675</name>
</gene>
<evidence type="ECO:0000313" key="2">
    <source>
        <dbReference type="Proteomes" id="UP001228403"/>
    </source>
</evidence>
<sequence>MMKVQNIFRLMILAVVAVLGLSARAQKIYYVSPTATGTGDGTSWSNTTTLTDALNKAVAGEQIWVKGFETISSVNELYITPDVNGFILKSGVQLYGGFKGDERSANDRETLGKPYQMRYRSVLSGDISRNDQLDANYLIFPQNATRGDNALHVLQMNLEPSSGVNNNAYPTVVNGFTVANGQAAGSGDQGKGGGIRIYGDNSRGGVFRVERCFVVNNYGALGGGIYIDAAVKYVNNNTSLINQSIIYNNVAGTRSLMENAGGGLWADGRVAVVNSSIFNNENGGVRIAEGGTVVNATVARNTAGGIDLTAEKTGSEYDVSNTIIWGNTRLFAACEPKFRNSAFHEVEADDQDGNIYVTTENKGFADSPMFDGPSLKTSFDREYNWRMSAYPVWSWNVLIGSVMLDKGNPAAYQTAVYGNSDMAGNSRVSRTIDIGAYEYQYLESSRIRYVKQGATGDGSSWNNASGDLQKMIDELADNNQQGLLGEVWVAAGTYSPIGWLDPSKSYTAAFRMRDGISVYGGFAGNEQTKEEREKDGDLPWQYKNKTILKGASYEGDAAWNETDYQWNINSSASRHVVWFAPYPYNEKDYFKSVTILNGVTILGGNAQGDIGVSDFLTDRGGGVFLGRNCHLMNSIVKECYAKSDGGAVCLKGGRVIGSLVFNSSAESRGGGIYMDNAGLILQSMISNCSATDGGGVYLDRNALWDGMEHPEYLILSTSIVTNNTNKANGAVYCNDGGVITQTIIARNNTIRAIDLSDNNAAQTGGLYVNKYALAINSVVWDNDLKGNITTQTYVKDATQEKVRFYNVGVSNFNSSVWNNVLLENMISLSDNNMVDGADGEGYISPNFTTDGMPSVTGVDPTLKDLVYFWKPIVGSNLRAKGMMLGTFPDEVMAAPELDIDGHLFQQTPALGAYRIDATPIVPEVSEDGNTLRVYVDTECTIPGHDGSSWEKGYRSLNEALEYLGNLSKGVQEINGRQVDVNEDTRLELYVLEGNLRPHFVFTNLDAKSVTVRVPEAKSGATFYVYGGYRRNANDPNQAERKPLVYRTIINGNYVGKDVNDGIYHCITVMENAKVHLDGFQVINGYALGESSRQYGAGLLAHTGSEVTLKDCIFENNTAQDGAAVDARNATLNLINCVINNNTNVEEGTPVVNARTLTVNHVTVVNNIGSAPVAVAESATSFAVGNSSGNTVEGLASVGEEGAKVFANPANQRGATLGFNTYYGGYSEYRPLTSSADAAVVINQGSNSALTQDITGSPRNLGGAPDKGAYEAILPESGRVYYVRKDGNDSNDGLSWGHALATLEAALDKAAQSPTVSSRPQIWVAEGVYTGTIKGSQTNVNDPANLHKQPYAFKMVEGVNVYGGFPADGVPGENDRDPNQYPTVLQAAQNEGPSKPASNVRSVGRVLVQPDHFTVETVWDGFVIQHGFLYSSARLSIIGNIMNVNVEELGNASGAGVFLMGNGVLENCIVRKNKILGYDQNIISDSGGQHGAGGGVYCHGGVIKNCQILENSVKVYTVHNSGANEAAFTYGGGLYMLNHVQDRDYNNDYIVETGILHKAAIYNSIIANNTLYAGRLDPTLQVNFHTMAVGAGACQVSGDFYNNTIVNNEANTGWARCANVICGGMFVYSTARIYNSVIVNNNGYYDQVGNHAPKGIAKDYMHEQIISFYMSGENGNSEDNDSYSVRPQNIDVHFSDVGRRVENNGVVSFEKDKLLEYGNVTYESRNNICADPLFVDEENDEFHLKSGSPAINTGTDYIEGVIIPDYDAEYTDRIKDCAIDMGAFESQNEGNIGYATVGEGSARQYVYHVTQNGKGLRSGASADNAACAMKLQQILLAAGELAATTTEGQVYVRVAGYNPAENPFVYHANTLSEANDPQSYTYVVPEGVILEGGYSEDFTTRNPMLMQTRLSAVKEATLNQQEVNGYHVITFMDAAGNKDLQVTELTKKTIVDGLFLEDGKAESDAGSGNAKAMGGGAIVPKGAHVRNCVIKNCQALQGGGLYLMPGAMVSGSLLRLNEAEEGAGIFASGTDIAPDNRSYLISSTVTDNTATGMGGGIYQEDGALMGLNSVIWGNAAPSDRNVSGVVTAKFTDHKLLAMVQTLNPDQVDETYYPYNYCFVETFEMPSSFENTSMTSEEDIYFEDDRRFLKVYSPMIKRGILEEYLTYWQQNYQVAESDMNNILRLQTDYQRADAGAFAYNGGPLQIDQLITRIFVSKGTNVHLAEGEKMETYLGRSFYTSLNHLDDAIEYIKRVREEGIGGAGENTVFEILLGPGIYKPSVRRMDAATTILDQRQNSFVLPKNVKIYGGFSGEENYATGINRIPAASGDIELSSDGDIQNMLNARGYSDLNGNSVLEPWELSYHAILSGELDVSVSTKHVYHVVYSSGEGDVTLDGLTIMNGETLSELSSSAETDEIGRGGAIYSNGMNYTLHRCRLMNNRAVRGGSMYMRNANATLIGCVVAGNGPVEDFAQPEDMRGGGIYIAGNIGTNSKPAALYAVNTLFANNETSGSGGAVAGNEASVINLMNCNLVRNKAKSYGAAYSMATLNNVITNTVIWGNEDEGTQAVINDPGAAITYSASEWLATDRNVANLNLNSDNQAVDGPRFKKPSEVAGVSGNSSSLMWNPAALSVLADVGNGTYAYDTKTELGAYKEWFEQFAPDYQGQYMKDLLRYAAPLNEEGQVPNEMVIDIGLFEYPHPVDLSKLDAVYVATEDAGLANGTSWAHAISNLKLAIIAMANPTGSEKTKEKKIYVRDGVYTVGQLSHDNVAFPLYASNDDSHGISLEIVGSCTGVGHEQDFSKPTVLTVNPVQQNTTNILLDIRTENKPVTVSGLTFVNSSQGDGTAVTMPGRGVNIMDIGAGAKVTLKNVAFRNNYGYGISSVENKGELLIANALFADGAFADDSTGVGLQTVGKTTVVNATFAQNRKDIEVKDGAPAPVVRNSVSWNNEVQNLSDAEGTANVNFPAGTENNDIQNGPNFINPMAEDVLERDYGIRPSLNLLNRGDNVIYNELVLDEPSAQNIPATERDLANNSRQTGTKVDVGAYEYSADLQQVIYVKPVVGGNGTGESWANATSDLQGAIDLVAVYAANNPGSKGYVFVHNTQPINNRLRVSMPGTMIYGSMNDEVSDQTDVEGLVSDLVNKRQGILQNNRRTQISQGLDITASSVVDGFEIAGGVQLGNDGCLSTSIVKGPVQGVTGGTTGLLYNTLVTDDATGTAGSVNGVQAVNVTATDTIADRMGNANNRASVTETNAYVTDNYWNYQLMETSEDIDGGKTDIASYMDMVGHDRDLIGNLRVRHIVDNGCFETWNISEEMTSDHVITAEDYPLGKSVVYVRKGQELKIENASDGTLLYPAGNSFTPGFLLLEHQAGLRGNGNHIRLTNFAVERDIPNGKSDLVAMPFDVNSATSILKGITPKRYNGSLRATYDYKFDQENSKAWSDQNIDQAGICEGLLFENTTGQDQTLRFYGKSTAPYVEDGNDKQIELTKYNFNEQWTTDDQGNVIPSGSNRFTYKENMSWNLFGSPYLCAMNYSDLEYGRVLYGYYQDGYQTIRTYDDNGVAVDGYIPAGSAVFTQSATLKDSEVFDVAQPAGTKTGEEYASEASLILELTSAGKTRAVRGAADCLLLNPVSAELSRSDFDLSADGVKWLADSVMQIYADRAGGRYSLLSGVSREGEVAVSLSLPQAGSYELSLPEDRVFAYDEVMLEDRKTGRTVNLMEKSYPFAVQEAGELSGRFILSFKAKDGIADGWKVRIMDQGNGQVLIYGLQSGDRITVYDPSGIRCTAAEAQGTELELSLKPGVFVFEILRGAERKVMKSVLR</sequence>
<dbReference type="InterPro" id="IPR059226">
    <property type="entry name" value="Choice_anch_Q_dom"/>
</dbReference>
<keyword evidence="2" id="KW-1185">Reference proteome</keyword>
<organism evidence="1 2">
    <name type="scientific">Bacteroides eggerthii</name>
    <dbReference type="NCBI Taxonomy" id="28111"/>
    <lineage>
        <taxon>Bacteria</taxon>
        <taxon>Pseudomonadati</taxon>
        <taxon>Bacteroidota</taxon>
        <taxon>Bacteroidia</taxon>
        <taxon>Bacteroidales</taxon>
        <taxon>Bacteroidaceae</taxon>
        <taxon>Bacteroides</taxon>
    </lineage>
</organism>
<dbReference type="NCBIfam" id="NF041518">
    <property type="entry name" value="choice_anch_Q"/>
    <property type="match status" value="1"/>
</dbReference>
<dbReference type="InterPro" id="IPR006626">
    <property type="entry name" value="PbH1"/>
</dbReference>
<reference evidence="1 2" key="1">
    <citation type="submission" date="2023-06" db="EMBL/GenBank/DDBJ databases">
        <authorList>
            <person name="Zeman M."/>
            <person name="Kubasova T."/>
            <person name="Jahodarova E."/>
            <person name="Nykrynova M."/>
            <person name="Rychlik I."/>
        </authorList>
    </citation>
    <scope>NUCLEOTIDE SEQUENCE [LARGE SCALE GENOMIC DNA]</scope>
    <source>
        <strain evidence="1 2">ET4</strain>
    </source>
</reference>
<name>A0ABT7U1Q5_9BACE</name>
<dbReference type="SMART" id="SM00710">
    <property type="entry name" value="PbH1"/>
    <property type="match status" value="16"/>
</dbReference>
<comment type="caution">
    <text evidence="1">The sequence shown here is derived from an EMBL/GenBank/DDBJ whole genome shotgun (WGS) entry which is preliminary data.</text>
</comment>
<reference evidence="2" key="2">
    <citation type="submission" date="2023-07" db="EMBL/GenBank/DDBJ databases">
        <title>Identification and characterization of horizontal gene transfer across gut microbiota members of farm animals based on homology search.</title>
        <authorList>
            <person name="Schwarzerova J."/>
            <person name="Nykrynova M."/>
            <person name="Jureckova K."/>
            <person name="Cejkova D."/>
            <person name="Rychlik I."/>
        </authorList>
    </citation>
    <scope>NUCLEOTIDE SEQUENCE [LARGE SCALE GENOMIC DNA]</scope>
    <source>
        <strain evidence="2">ET4</strain>
    </source>
</reference>
<accession>A0ABT7U1Q5</accession>